<protein>
    <recommendedName>
        <fullName evidence="2">Poly(3-hydroxyalkanoate) polymerase subunit PhaE</fullName>
    </recommendedName>
</protein>
<dbReference type="AlphaFoldDB" id="A0ABD5VQW3"/>
<dbReference type="InterPro" id="IPR010123">
    <property type="entry name" value="PHA_synth_III_E"/>
</dbReference>
<keyword evidence="3" id="KW-0583">PHB biosynthesis</keyword>
<reference evidence="4 5" key="1">
    <citation type="journal article" date="2019" name="Int. J. Syst. Evol. Microbiol.">
        <title>The Global Catalogue of Microorganisms (GCM) 10K type strain sequencing project: providing services to taxonomists for standard genome sequencing and annotation.</title>
        <authorList>
            <consortium name="The Broad Institute Genomics Platform"/>
            <consortium name="The Broad Institute Genome Sequencing Center for Infectious Disease"/>
            <person name="Wu L."/>
            <person name="Ma J."/>
        </authorList>
    </citation>
    <scope>NUCLEOTIDE SEQUENCE [LARGE SCALE GENOMIC DNA]</scope>
    <source>
        <strain evidence="4 5">GX26</strain>
    </source>
</reference>
<dbReference type="Proteomes" id="UP001596395">
    <property type="component" value="Unassembled WGS sequence"/>
</dbReference>
<comment type="caution">
    <text evidence="4">The sequence shown here is derived from an EMBL/GenBank/DDBJ whole genome shotgun (WGS) entry which is preliminary data.</text>
</comment>
<evidence type="ECO:0000256" key="2">
    <source>
        <dbReference type="ARBA" id="ARBA00019066"/>
    </source>
</evidence>
<accession>A0ABD5VQW3</accession>
<dbReference type="Pfam" id="PF09712">
    <property type="entry name" value="PHA_synth_III_E"/>
    <property type="match status" value="1"/>
</dbReference>
<keyword evidence="5" id="KW-1185">Reference proteome</keyword>
<comment type="pathway">
    <text evidence="1">Biopolymer metabolism; poly-(R)-3-hydroxybutanoate biosynthesis.</text>
</comment>
<evidence type="ECO:0000313" key="4">
    <source>
        <dbReference type="EMBL" id="MFC6955201.1"/>
    </source>
</evidence>
<gene>
    <name evidence="4" type="ORF">ACFQGB_20255</name>
</gene>
<dbReference type="EMBL" id="JBHSXN010000005">
    <property type="protein sequence ID" value="MFC6955201.1"/>
    <property type="molecule type" value="Genomic_DNA"/>
</dbReference>
<organism evidence="4 5">
    <name type="scientific">Halorubellus litoreus</name>
    <dbReference type="NCBI Taxonomy" id="755308"/>
    <lineage>
        <taxon>Archaea</taxon>
        <taxon>Methanobacteriati</taxon>
        <taxon>Methanobacteriota</taxon>
        <taxon>Stenosarchaea group</taxon>
        <taxon>Halobacteria</taxon>
        <taxon>Halobacteriales</taxon>
        <taxon>Halorubellaceae</taxon>
        <taxon>Halorubellus</taxon>
    </lineage>
</organism>
<proteinExistence type="predicted"/>
<dbReference type="RefSeq" id="WP_336352136.1">
    <property type="nucleotide sequence ID" value="NZ_JAZAQL010000005.1"/>
</dbReference>
<name>A0ABD5VQW3_9EURY</name>
<evidence type="ECO:0000313" key="5">
    <source>
        <dbReference type="Proteomes" id="UP001596395"/>
    </source>
</evidence>
<evidence type="ECO:0000256" key="1">
    <source>
        <dbReference type="ARBA" id="ARBA00004683"/>
    </source>
</evidence>
<sequence>MANQQTVPTDWNEFVSDMNEQFMEAMEQNMEAQASFVEQWSEAVDAQQMNQPEMEEGLEGYKDAYQAWMDAADQMVDRVNDSMDGEEVDPSEFRDIWLNTANSAFKDVMETTAFAAWTGSTVQQMMETQRQADQMAEDTLEQLGFATDEQVVEVGDRLVELERRQHAVEQKLDKVLEHLED</sequence>
<evidence type="ECO:0000256" key="3">
    <source>
        <dbReference type="ARBA" id="ARBA00022752"/>
    </source>
</evidence>
<dbReference type="GO" id="GO:0042619">
    <property type="term" value="P:poly-hydroxybutyrate biosynthetic process"/>
    <property type="evidence" value="ECO:0007669"/>
    <property type="project" value="UniProtKB-KW"/>
</dbReference>